<accession>A0A6P5WUH4</accession>
<dbReference type="KEGG" id="dzi:111277618"/>
<evidence type="ECO:0000259" key="1">
    <source>
        <dbReference type="Pfam" id="PF13456"/>
    </source>
</evidence>
<dbReference type="InterPro" id="IPR036397">
    <property type="entry name" value="RNaseH_sf"/>
</dbReference>
<dbReference type="OrthoDB" id="1736889at2759"/>
<dbReference type="InterPro" id="IPR012337">
    <property type="entry name" value="RNaseH-like_sf"/>
</dbReference>
<protein>
    <submittedName>
        <fullName evidence="3">Uncharacterized protein LOC111277618</fullName>
    </submittedName>
</protein>
<dbReference type="PANTHER" id="PTHR48475">
    <property type="entry name" value="RIBONUCLEASE H"/>
    <property type="match status" value="1"/>
</dbReference>
<evidence type="ECO:0000313" key="3">
    <source>
        <dbReference type="RefSeq" id="XP_022719759.1"/>
    </source>
</evidence>
<dbReference type="Gene3D" id="3.30.420.10">
    <property type="entry name" value="Ribonuclease H-like superfamily/Ribonuclease H"/>
    <property type="match status" value="1"/>
</dbReference>
<evidence type="ECO:0000313" key="2">
    <source>
        <dbReference type="Proteomes" id="UP000515121"/>
    </source>
</evidence>
<dbReference type="SUPFAM" id="SSF53098">
    <property type="entry name" value="Ribonuclease H-like"/>
    <property type="match status" value="1"/>
</dbReference>
<dbReference type="AlphaFoldDB" id="A0A6P5WUH4"/>
<keyword evidence="2" id="KW-1185">Reference proteome</keyword>
<dbReference type="GO" id="GO:0003676">
    <property type="term" value="F:nucleic acid binding"/>
    <property type="evidence" value="ECO:0007669"/>
    <property type="project" value="InterPro"/>
</dbReference>
<gene>
    <name evidence="3" type="primary">LOC111277618</name>
</gene>
<name>A0A6P5WUH4_DURZI</name>
<dbReference type="GO" id="GO:0004523">
    <property type="term" value="F:RNA-DNA hybrid ribonuclease activity"/>
    <property type="evidence" value="ECO:0007669"/>
    <property type="project" value="InterPro"/>
</dbReference>
<sequence>MSAIVDFLTDRTIEDYERMKFDFSNEDLMAILQDEDKKPVREGLQMAIEKKIETLEVYEDSALVIYQLKGEWETRDSKLVLYQKHIAGLRKHFQKIQFQHVPREENQIADALATLAAMFKLNNGVRIQPVRVQMKVSPAHCSNVEEEMD</sequence>
<dbReference type="InterPro" id="IPR002156">
    <property type="entry name" value="RNaseH_domain"/>
</dbReference>
<organism evidence="2 3">
    <name type="scientific">Durio zibethinus</name>
    <name type="common">Durian</name>
    <dbReference type="NCBI Taxonomy" id="66656"/>
    <lineage>
        <taxon>Eukaryota</taxon>
        <taxon>Viridiplantae</taxon>
        <taxon>Streptophyta</taxon>
        <taxon>Embryophyta</taxon>
        <taxon>Tracheophyta</taxon>
        <taxon>Spermatophyta</taxon>
        <taxon>Magnoliopsida</taxon>
        <taxon>eudicotyledons</taxon>
        <taxon>Gunneridae</taxon>
        <taxon>Pentapetalae</taxon>
        <taxon>rosids</taxon>
        <taxon>malvids</taxon>
        <taxon>Malvales</taxon>
        <taxon>Malvaceae</taxon>
        <taxon>Helicteroideae</taxon>
        <taxon>Durio</taxon>
    </lineage>
</organism>
<dbReference type="PANTHER" id="PTHR48475:SF1">
    <property type="entry name" value="RNASE H TYPE-1 DOMAIN-CONTAINING PROTEIN"/>
    <property type="match status" value="1"/>
</dbReference>
<reference evidence="3" key="1">
    <citation type="submission" date="2025-08" db="UniProtKB">
        <authorList>
            <consortium name="RefSeq"/>
        </authorList>
    </citation>
    <scope>IDENTIFICATION</scope>
    <source>
        <tissue evidence="3">Fruit stalk</tissue>
    </source>
</reference>
<proteinExistence type="predicted"/>
<dbReference type="RefSeq" id="XP_022719759.1">
    <property type="nucleotide sequence ID" value="XM_022864024.1"/>
</dbReference>
<dbReference type="Pfam" id="PF13456">
    <property type="entry name" value="RVT_3"/>
    <property type="match status" value="1"/>
</dbReference>
<feature type="domain" description="RNase H type-1" evidence="1">
    <location>
        <begin position="40"/>
        <end position="115"/>
    </location>
</feature>
<dbReference type="GeneID" id="111277618"/>
<dbReference type="Proteomes" id="UP000515121">
    <property type="component" value="Unplaced"/>
</dbReference>